<reference evidence="6" key="1">
    <citation type="submission" date="2022-05" db="EMBL/GenBank/DDBJ databases">
        <title>Comparative genomics of Staphylococcus equorum isolates.</title>
        <authorList>
            <person name="Luelf R.H."/>
        </authorList>
    </citation>
    <scope>NUCLEOTIDE SEQUENCE</scope>
    <source>
        <strain evidence="6">TMW 2.2343</strain>
    </source>
</reference>
<dbReference type="SMART" id="SM01134">
    <property type="entry name" value="DeoRC"/>
    <property type="match status" value="1"/>
</dbReference>
<dbReference type="InterPro" id="IPR036388">
    <property type="entry name" value="WH-like_DNA-bd_sf"/>
</dbReference>
<dbReference type="PANTHER" id="PTHR30363:SF44">
    <property type="entry name" value="AGA OPERON TRANSCRIPTIONAL REPRESSOR-RELATED"/>
    <property type="match status" value="1"/>
</dbReference>
<dbReference type="InterPro" id="IPR018356">
    <property type="entry name" value="Tscrpt_reg_HTH_DeoR_CS"/>
</dbReference>
<dbReference type="PROSITE" id="PS51000">
    <property type="entry name" value="HTH_DEOR_2"/>
    <property type="match status" value="1"/>
</dbReference>
<keyword evidence="2" id="KW-0805">Transcription regulation</keyword>
<evidence type="ECO:0000256" key="2">
    <source>
        <dbReference type="ARBA" id="ARBA00023015"/>
    </source>
</evidence>
<dbReference type="GO" id="GO:0003700">
    <property type="term" value="F:DNA-binding transcription factor activity"/>
    <property type="evidence" value="ECO:0007669"/>
    <property type="project" value="InterPro"/>
</dbReference>
<feature type="domain" description="HTH deoR-type" evidence="5">
    <location>
        <begin position="3"/>
        <end position="58"/>
    </location>
</feature>
<keyword evidence="4" id="KW-0804">Transcription</keyword>
<dbReference type="PRINTS" id="PR00037">
    <property type="entry name" value="HTHLACR"/>
</dbReference>
<gene>
    <name evidence="6" type="ORF">M4L21_01495</name>
</gene>
<dbReference type="Gene3D" id="1.10.10.10">
    <property type="entry name" value="Winged helix-like DNA-binding domain superfamily/Winged helix DNA-binding domain"/>
    <property type="match status" value="1"/>
</dbReference>
<dbReference type="SMART" id="SM00420">
    <property type="entry name" value="HTH_DEOR"/>
    <property type="match status" value="1"/>
</dbReference>
<organism evidence="6 7">
    <name type="scientific">Staphylococcus equorum</name>
    <dbReference type="NCBI Taxonomy" id="246432"/>
    <lineage>
        <taxon>Bacteria</taxon>
        <taxon>Bacillati</taxon>
        <taxon>Bacillota</taxon>
        <taxon>Bacilli</taxon>
        <taxon>Bacillales</taxon>
        <taxon>Staphylococcaceae</taxon>
        <taxon>Staphylococcus</taxon>
    </lineage>
</organism>
<dbReference type="EMBL" id="JAMBPX010000001">
    <property type="protein sequence ID" value="MDG0857983.1"/>
    <property type="molecule type" value="Genomic_DNA"/>
</dbReference>
<proteinExistence type="predicted"/>
<dbReference type="GO" id="GO:0005988">
    <property type="term" value="P:lactose metabolic process"/>
    <property type="evidence" value="ECO:0007669"/>
    <property type="project" value="UniProtKB-KW"/>
</dbReference>
<sequence length="251" mass="28321">MKKFQRYQEIINILNSYRHVEVKNLAETFNVTEETIRRDLEHLEDQNVLTRTHGGATLASRNDLSYYYRSTKNLKLKKTIANKVLNLLKDKETIMVDSSSTALESIRLLSSKSYSPKIITNSVNLLYEFSDTNLSLVSTGGNLNKHSGTLVGAQAIETIKNYYTQAILLSCNTMSNNGFSVGGEEEGLTKKSMLQQGSLVIMLVDSTKILKDVTAFFKFADYNQVDIIVTDNPTLPDELIPFIERHKIKVI</sequence>
<evidence type="ECO:0000256" key="3">
    <source>
        <dbReference type="ARBA" id="ARBA00023125"/>
    </source>
</evidence>
<dbReference type="SUPFAM" id="SSF46785">
    <property type="entry name" value="Winged helix' DNA-binding domain"/>
    <property type="match status" value="1"/>
</dbReference>
<dbReference type="SUPFAM" id="SSF100950">
    <property type="entry name" value="NagB/RpiA/CoA transferase-like"/>
    <property type="match status" value="1"/>
</dbReference>
<dbReference type="InterPro" id="IPR037171">
    <property type="entry name" value="NagB/RpiA_transferase-like"/>
</dbReference>
<dbReference type="PROSITE" id="PS00894">
    <property type="entry name" value="HTH_DEOR_1"/>
    <property type="match status" value="1"/>
</dbReference>
<protein>
    <submittedName>
        <fullName evidence="6">DeoR/GlpR family DNA-binding transcription regulator</fullName>
    </submittedName>
</protein>
<dbReference type="Pfam" id="PF08220">
    <property type="entry name" value="HTH_DeoR"/>
    <property type="match status" value="1"/>
</dbReference>
<dbReference type="Proteomes" id="UP001152302">
    <property type="component" value="Unassembled WGS sequence"/>
</dbReference>
<dbReference type="InterPro" id="IPR036390">
    <property type="entry name" value="WH_DNA-bd_sf"/>
</dbReference>
<dbReference type="InterPro" id="IPR050313">
    <property type="entry name" value="Carb_Metab_HTH_regulators"/>
</dbReference>
<keyword evidence="1" id="KW-0423">Lactose metabolism</keyword>
<dbReference type="GO" id="GO:0003677">
    <property type="term" value="F:DNA binding"/>
    <property type="evidence" value="ECO:0007669"/>
    <property type="project" value="UniProtKB-KW"/>
</dbReference>
<dbReference type="AlphaFoldDB" id="A0A9X4R207"/>
<evidence type="ECO:0000313" key="7">
    <source>
        <dbReference type="Proteomes" id="UP001152302"/>
    </source>
</evidence>
<keyword evidence="3 6" id="KW-0238">DNA-binding</keyword>
<dbReference type="InterPro" id="IPR014036">
    <property type="entry name" value="DeoR-like_C"/>
</dbReference>
<evidence type="ECO:0000313" key="6">
    <source>
        <dbReference type="EMBL" id="MDG0857983.1"/>
    </source>
</evidence>
<evidence type="ECO:0000259" key="5">
    <source>
        <dbReference type="PROSITE" id="PS51000"/>
    </source>
</evidence>
<dbReference type="Pfam" id="PF00455">
    <property type="entry name" value="DeoRC"/>
    <property type="match status" value="1"/>
</dbReference>
<dbReference type="RefSeq" id="WP_277580286.1">
    <property type="nucleotide sequence ID" value="NZ_JAMBPV010000001.1"/>
</dbReference>
<comment type="caution">
    <text evidence="6">The sequence shown here is derived from an EMBL/GenBank/DDBJ whole genome shotgun (WGS) entry which is preliminary data.</text>
</comment>
<name>A0A9X4R207_9STAP</name>
<dbReference type="InterPro" id="IPR001034">
    <property type="entry name" value="DeoR_HTH"/>
</dbReference>
<evidence type="ECO:0000256" key="4">
    <source>
        <dbReference type="ARBA" id="ARBA00023163"/>
    </source>
</evidence>
<evidence type="ECO:0000256" key="1">
    <source>
        <dbReference type="ARBA" id="ARBA00022736"/>
    </source>
</evidence>
<dbReference type="PANTHER" id="PTHR30363">
    <property type="entry name" value="HTH-TYPE TRANSCRIPTIONAL REGULATOR SRLR-RELATED"/>
    <property type="match status" value="1"/>
</dbReference>
<accession>A0A9X4R207</accession>